<dbReference type="AlphaFoldDB" id="A0A972F8P0"/>
<dbReference type="Gene3D" id="3.40.50.720">
    <property type="entry name" value="NAD(P)-binding Rossmann-like Domain"/>
    <property type="match status" value="2"/>
</dbReference>
<evidence type="ECO:0000259" key="4">
    <source>
        <dbReference type="Pfam" id="PF02719"/>
    </source>
</evidence>
<name>A0A972F8P0_9RHOO</name>
<feature type="transmembrane region" description="Helical" evidence="3">
    <location>
        <begin position="48"/>
        <end position="69"/>
    </location>
</feature>
<dbReference type="InterPro" id="IPR003869">
    <property type="entry name" value="Polysac_CapD-like"/>
</dbReference>
<dbReference type="Pfam" id="PF02719">
    <property type="entry name" value="Polysacc_synt_2"/>
    <property type="match status" value="1"/>
</dbReference>
<dbReference type="EMBL" id="WTVM01000103">
    <property type="protein sequence ID" value="NMG04228.1"/>
    <property type="molecule type" value="Genomic_DNA"/>
</dbReference>
<comment type="similarity">
    <text evidence="1">Belongs to the polysaccharide synthase family.</text>
</comment>
<dbReference type="PANTHER" id="PTHR43318">
    <property type="entry name" value="UDP-N-ACETYLGLUCOSAMINE 4,6-DEHYDRATASE"/>
    <property type="match status" value="1"/>
</dbReference>
<keyword evidence="3" id="KW-0812">Transmembrane</keyword>
<keyword evidence="3" id="KW-0472">Membrane</keyword>
<proteinExistence type="inferred from homology"/>
<feature type="transmembrane region" description="Helical" evidence="3">
    <location>
        <begin position="81"/>
        <end position="99"/>
    </location>
</feature>
<dbReference type="SUPFAM" id="SSF51735">
    <property type="entry name" value="NAD(P)-binding Rossmann-fold domains"/>
    <property type="match status" value="2"/>
</dbReference>
<evidence type="ECO:0000256" key="1">
    <source>
        <dbReference type="ARBA" id="ARBA00007430"/>
    </source>
</evidence>
<dbReference type="CDD" id="cd05237">
    <property type="entry name" value="UDP_invert_4-6DH_SDR_e"/>
    <property type="match status" value="1"/>
</dbReference>
<feature type="domain" description="Polysaccharide biosynthesis protein CapD-like" evidence="4">
    <location>
        <begin position="282"/>
        <end position="565"/>
    </location>
</feature>
<dbReference type="Proteomes" id="UP000599523">
    <property type="component" value="Unassembled WGS sequence"/>
</dbReference>
<dbReference type="RefSeq" id="WP_168988908.1">
    <property type="nucleotide sequence ID" value="NZ_CAWPHM010000004.1"/>
</dbReference>
<organism evidence="5 6">
    <name type="scientific">Azoarcus taiwanensis</name>
    <dbReference type="NCBI Taxonomy" id="666964"/>
    <lineage>
        <taxon>Bacteria</taxon>
        <taxon>Pseudomonadati</taxon>
        <taxon>Pseudomonadota</taxon>
        <taxon>Betaproteobacteria</taxon>
        <taxon>Rhodocyclales</taxon>
        <taxon>Zoogloeaceae</taxon>
        <taxon>Azoarcus</taxon>
    </lineage>
</organism>
<evidence type="ECO:0000313" key="5">
    <source>
        <dbReference type="EMBL" id="NMG04228.1"/>
    </source>
</evidence>
<evidence type="ECO:0000256" key="3">
    <source>
        <dbReference type="SAM" id="Phobius"/>
    </source>
</evidence>
<feature type="transmembrane region" description="Helical" evidence="3">
    <location>
        <begin position="7"/>
        <end position="28"/>
    </location>
</feature>
<protein>
    <submittedName>
        <fullName evidence="5">NAD-dependent epimerase/dehydratase family protein</fullName>
    </submittedName>
</protein>
<evidence type="ECO:0000256" key="2">
    <source>
        <dbReference type="SAM" id="MobiDB-lite"/>
    </source>
</evidence>
<dbReference type="Pfam" id="PF13727">
    <property type="entry name" value="CoA_binding_3"/>
    <property type="match status" value="1"/>
</dbReference>
<feature type="region of interest" description="Disordered" evidence="2">
    <location>
        <begin position="610"/>
        <end position="634"/>
    </location>
</feature>
<comment type="caution">
    <text evidence="5">The sequence shown here is derived from an EMBL/GenBank/DDBJ whole genome shotgun (WGS) entry which is preliminary data.</text>
</comment>
<sequence length="634" mass="70311">MNPRLQLSLAILLDTLAVCIAWVGSYLIRFNFEWPADYTEQIQLGLGLFLLTHILAGLHFGLYRSMLAFASLPDVKRMLKAVLVTTTVMVLFMATYRVQPGTPRSVMLLFPLLLMLIMGGGRLAWRMWSEHRLYSPSRHSGKPVVIAGAGRGGAMLLRELDRSPDWNVVALVDDDPAKHGLEMFGRPVAGSINDLPDILQAFEAHHVILAMPSAARDSLQRATTLAAASGAHVFTVPSLEDLMTGRVGIQSMRPVAIEDLLGREPVSIDTPHVQKMLASKTVLVTGAGGSIGSELCRQLRRFSPEQIILYELGEFALYTLEQWFATHSPETRIIPLAGDVKDDRRLEEVFSRYRPQVIFHAAAYKHVPLMEVDNAWQAVRNNVLGTLRVAQAAQEFGAERFILISTDKAVNPTNVMGATKRLAEMVCEALYRESGSTQFEMVRFGNVLGSNGSVIPKFQEQIARGGPLTVTHPEITRYFMSIPEAAQLVLQAAAMGEGGEIFVLDMGEPVRIIDMARNMIRLCGYTEDDIRIEFTGLRPGEKLYEELLADSESTRQTPHPKLRIAQSRPVDHNFLNKLALWLNQTIPVSDEETRAGLITWVPEYTPAMHDISTKTTPKGLPQEPSKAAPTELQS</sequence>
<dbReference type="InterPro" id="IPR036291">
    <property type="entry name" value="NAD(P)-bd_dom_sf"/>
</dbReference>
<feature type="transmembrane region" description="Helical" evidence="3">
    <location>
        <begin position="105"/>
        <end position="125"/>
    </location>
</feature>
<reference evidence="5" key="1">
    <citation type="submission" date="2019-12" db="EMBL/GenBank/DDBJ databases">
        <title>Comparative genomics gives insights into the taxonomy of the Azoarcus-Aromatoleum group and reveals separate origins of nif in the plant-associated Azoarcus and non-plant-associated Aromatoleum sub-groups.</title>
        <authorList>
            <person name="Lafos M."/>
            <person name="Maluk M."/>
            <person name="Batista M."/>
            <person name="Junghare M."/>
            <person name="Carmona M."/>
            <person name="Faoro H."/>
            <person name="Cruz L.M."/>
            <person name="Battistoni F."/>
            <person name="De Souza E."/>
            <person name="Pedrosa F."/>
            <person name="Chen W.-M."/>
            <person name="Poole P.S."/>
            <person name="Dixon R.A."/>
            <person name="James E.K."/>
        </authorList>
    </citation>
    <scope>NUCLEOTIDE SEQUENCE</scope>
    <source>
        <strain evidence="5">NSC3</strain>
    </source>
</reference>
<keyword evidence="6" id="KW-1185">Reference proteome</keyword>
<dbReference type="PANTHER" id="PTHR43318:SF1">
    <property type="entry name" value="POLYSACCHARIDE BIOSYNTHESIS PROTEIN EPSC-RELATED"/>
    <property type="match status" value="1"/>
</dbReference>
<keyword evidence="3" id="KW-1133">Transmembrane helix</keyword>
<evidence type="ECO:0000313" key="6">
    <source>
        <dbReference type="Proteomes" id="UP000599523"/>
    </source>
</evidence>
<dbReference type="InterPro" id="IPR051203">
    <property type="entry name" value="Polysaccharide_Synthase-Rel"/>
</dbReference>
<accession>A0A972F8P0</accession>
<gene>
    <name evidence="5" type="ORF">GPA21_14825</name>
</gene>